<dbReference type="GO" id="GO:0004222">
    <property type="term" value="F:metalloendopeptidase activity"/>
    <property type="evidence" value="ECO:0007669"/>
    <property type="project" value="InterPro"/>
</dbReference>
<evidence type="ECO:0000256" key="1">
    <source>
        <dbReference type="ARBA" id="ARBA00022670"/>
    </source>
</evidence>
<dbReference type="Gene3D" id="1.10.1370.20">
    <property type="entry name" value="Oligoendopeptidase f, C-terminal domain"/>
    <property type="match status" value="1"/>
</dbReference>
<dbReference type="Proteomes" id="UP000501060">
    <property type="component" value="Chromosome"/>
</dbReference>
<keyword evidence="3 6" id="KW-0378">Hydrolase</keyword>
<dbReference type="Gene3D" id="1.20.140.70">
    <property type="entry name" value="Oligopeptidase f, N-terminal domain"/>
    <property type="match status" value="1"/>
</dbReference>
<dbReference type="AlphaFoldDB" id="A0A858U667"/>
<dbReference type="GO" id="GO:0046872">
    <property type="term" value="F:metal ion binding"/>
    <property type="evidence" value="ECO:0007669"/>
    <property type="project" value="UniProtKB-UniRule"/>
</dbReference>
<evidence type="ECO:0000256" key="2">
    <source>
        <dbReference type="ARBA" id="ARBA00022723"/>
    </source>
</evidence>
<reference evidence="9 10" key="1">
    <citation type="submission" date="2020-04" db="EMBL/GenBank/DDBJ databases">
        <title>Novel Mycoplasma species detected in Phocoena phocoena (harbor porpoise) from the USA.</title>
        <authorList>
            <person name="Volokhov D.V."/>
        </authorList>
    </citation>
    <scope>NUCLEOTIDE SEQUENCE [LARGE SCALE GENOMIC DNA]</scope>
    <source>
        <strain evidence="9 10">Phocoena C-264-GEN</strain>
    </source>
</reference>
<dbReference type="GO" id="GO:0006508">
    <property type="term" value="P:proteolysis"/>
    <property type="evidence" value="ECO:0007669"/>
    <property type="project" value="UniProtKB-KW"/>
</dbReference>
<dbReference type="PANTHER" id="PTHR11804:SF84">
    <property type="entry name" value="SACCHAROLYSIN"/>
    <property type="match status" value="1"/>
</dbReference>
<keyword evidence="1 6" id="KW-0645">Protease</keyword>
<dbReference type="RefSeq" id="WP_169604806.1">
    <property type="nucleotide sequence ID" value="NZ_CP051481.1"/>
</dbReference>
<dbReference type="InterPro" id="IPR001567">
    <property type="entry name" value="Pept_M3A_M3B_dom"/>
</dbReference>
<keyword evidence="4 6" id="KW-0862">Zinc</keyword>
<organism evidence="9 10">
    <name type="scientific">Mycoplasma phocoenae</name>
    <dbReference type="NCBI Taxonomy" id="754517"/>
    <lineage>
        <taxon>Bacteria</taxon>
        <taxon>Bacillati</taxon>
        <taxon>Mycoplasmatota</taxon>
        <taxon>Mollicutes</taxon>
        <taxon>Mycoplasmataceae</taxon>
        <taxon>Mycoplasma</taxon>
    </lineage>
</organism>
<evidence type="ECO:0000256" key="5">
    <source>
        <dbReference type="ARBA" id="ARBA00023049"/>
    </source>
</evidence>
<keyword evidence="10" id="KW-1185">Reference proteome</keyword>
<dbReference type="PANTHER" id="PTHR11804">
    <property type="entry name" value="PROTEASE M3 THIMET OLIGOPEPTIDASE-RELATED"/>
    <property type="match status" value="1"/>
</dbReference>
<evidence type="ECO:0000313" key="10">
    <source>
        <dbReference type="Proteomes" id="UP000501060"/>
    </source>
</evidence>
<evidence type="ECO:0000256" key="4">
    <source>
        <dbReference type="ARBA" id="ARBA00022833"/>
    </source>
</evidence>
<dbReference type="Pfam" id="PF01432">
    <property type="entry name" value="Peptidase_M3"/>
    <property type="match status" value="1"/>
</dbReference>
<evidence type="ECO:0000313" key="9">
    <source>
        <dbReference type="EMBL" id="QJG66755.1"/>
    </source>
</evidence>
<evidence type="ECO:0000256" key="3">
    <source>
        <dbReference type="ARBA" id="ARBA00022801"/>
    </source>
</evidence>
<comment type="cofactor">
    <cofactor evidence="6">
        <name>Zn(2+)</name>
        <dbReference type="ChEBI" id="CHEBI:29105"/>
    </cofactor>
    <text evidence="6">Binds 1 zinc ion.</text>
</comment>
<comment type="similarity">
    <text evidence="6">Belongs to the peptidase M3 family.</text>
</comment>
<keyword evidence="2 6" id="KW-0479">Metal-binding</keyword>
<dbReference type="InterPro" id="IPR013647">
    <property type="entry name" value="OligopepF_N_dom"/>
</dbReference>
<sequence length="611" mass="71723">MNKKYSSHTQVETEYRWDLNDILKDKTYSDLLSEYFSIYDELIEIKDSKYESADSFLNSLKLNDKHTEIEYKINNYLSNNLSVNVVDPKMNELLEEFENKSAKYSIKFGSEANRMAKNIDKIKVWKDLDEFKNYKLDFETFIDELQHKLSDDAEEYINQTAKGVPSLENIFDILDSSELDRGFATDSKSKKIKITDGNRIQLLKNKDENIRKTTYKNYIVDTYKHRQTLSKLLLQHFKQISVNAKIRRFNSSVESLISEDFIKEELLEIIYKNVSKNSKLLKKYSNAYDKFYKLKFNKKAQKWDKYVDLVKVKSVYSVNEGKGIFKEVVKVFPEKYTKIAHKAMDENWADFMNFPNKATGAYSIGGSYGIDKKYIMMNWDYTLDSVGTLCHEMGHSMHSYFSDITQPINLSQYPIFLAEIASIFNELLLTDYLMNKANTDKEKFNIVSKSIDDFIGTVFRQASWSNYEYELYKALDNDVPLASYEQIEQLYIDVMNRYSTTKKGLKTGDKYNVYSVTVPHFYYNFYVYKYALGYIVANAFYNQYQQNGKQVLNDYIDKFLSAGCSQHPADILLNAGIDIYSESMYEQAFKNLEEKINKYIELGNKIFKQKK</sequence>
<feature type="domain" description="Oligopeptidase F N-terminal" evidence="8">
    <location>
        <begin position="120"/>
        <end position="179"/>
    </location>
</feature>
<dbReference type="GO" id="GO:0006518">
    <property type="term" value="P:peptide metabolic process"/>
    <property type="evidence" value="ECO:0007669"/>
    <property type="project" value="TreeGrafter"/>
</dbReference>
<dbReference type="Pfam" id="PF08439">
    <property type="entry name" value="Peptidase_M3_N"/>
    <property type="match status" value="1"/>
</dbReference>
<evidence type="ECO:0000259" key="7">
    <source>
        <dbReference type="Pfam" id="PF01432"/>
    </source>
</evidence>
<dbReference type="CDD" id="cd09608">
    <property type="entry name" value="M3B_PepF"/>
    <property type="match status" value="1"/>
</dbReference>
<dbReference type="InterPro" id="IPR045090">
    <property type="entry name" value="Pept_M3A_M3B"/>
</dbReference>
<dbReference type="KEGG" id="mphe:HGG69_00195"/>
<dbReference type="SUPFAM" id="SSF55486">
    <property type="entry name" value="Metalloproteases ('zincins'), catalytic domain"/>
    <property type="match status" value="1"/>
</dbReference>
<protein>
    <submittedName>
        <fullName evidence="9">Oligoendopeptidase F family protein</fullName>
    </submittedName>
</protein>
<feature type="domain" description="Peptidase M3A/M3B catalytic" evidence="7">
    <location>
        <begin position="202"/>
        <end position="589"/>
    </location>
</feature>
<evidence type="ECO:0000256" key="6">
    <source>
        <dbReference type="RuleBase" id="RU003435"/>
    </source>
</evidence>
<gene>
    <name evidence="9" type="ORF">HGG69_00195</name>
</gene>
<accession>A0A858U667</accession>
<name>A0A858U667_9MOLU</name>
<keyword evidence="5 6" id="KW-0482">Metalloprotease</keyword>
<dbReference type="EMBL" id="CP051481">
    <property type="protein sequence ID" value="QJG66755.1"/>
    <property type="molecule type" value="Genomic_DNA"/>
</dbReference>
<dbReference type="Gene3D" id="1.10.287.830">
    <property type="entry name" value="putative peptidase helix hairpin domain like"/>
    <property type="match status" value="1"/>
</dbReference>
<dbReference type="InterPro" id="IPR042088">
    <property type="entry name" value="OligoPept_F_C"/>
</dbReference>
<proteinExistence type="inferred from homology"/>
<evidence type="ECO:0000259" key="8">
    <source>
        <dbReference type="Pfam" id="PF08439"/>
    </source>
</evidence>